<gene>
    <name evidence="2" type="ORF">SPHA_30593</name>
</gene>
<sequence length="370" mass="41458">MPITKVPVVNKFGIISEKQRLEITERLCRKTLIDSTVIRHSFITHKNPVEVTEEFVHRYNEASSETERKKYETLALKMLARIKRRVGLNSFGIGRHVNLPFAWAELAQLIECKGIIQDECLNCLLLSLKQAPIHQNHVAALFYLTETLVLLLRSESLKEPFLRSTEIKMLKVCQLLFTRLYFHKMANHLQGCNDFKNRLASYMQGLSKCQSLYSFYPDAQLALKFMIQVTSIILASTDLNVDEIKGGHLPASVNNEKKDLSSNLMPCLSNGESCSGEVRCPSGHSSWMSSSIHDLTICLSLSLSFIFSLQHTFSLSNSLSPCHLLSAAFSLSNSLSASFSLSNALSLILFLPAVLSLFPILFPLSLILSS</sequence>
<keyword evidence="1" id="KW-1133">Transmembrane helix</keyword>
<feature type="transmembrane region" description="Helical" evidence="1">
    <location>
        <begin position="347"/>
        <end position="368"/>
    </location>
</feature>
<evidence type="ECO:0000313" key="3">
    <source>
        <dbReference type="Proteomes" id="UP000597762"/>
    </source>
</evidence>
<dbReference type="AlphaFoldDB" id="A0A812C6T1"/>
<keyword evidence="3" id="KW-1185">Reference proteome</keyword>
<comment type="caution">
    <text evidence="2">The sequence shown here is derived from an EMBL/GenBank/DDBJ whole genome shotgun (WGS) entry which is preliminary data.</text>
</comment>
<reference evidence="2" key="1">
    <citation type="submission" date="2021-01" db="EMBL/GenBank/DDBJ databases">
        <authorList>
            <person name="Li R."/>
            <person name="Bekaert M."/>
        </authorList>
    </citation>
    <scope>NUCLEOTIDE SEQUENCE</scope>
    <source>
        <strain evidence="2">Farmed</strain>
    </source>
</reference>
<accession>A0A812C6T1</accession>
<dbReference type="Pfam" id="PF15877">
    <property type="entry name" value="TMEM232"/>
    <property type="match status" value="1"/>
</dbReference>
<keyword evidence="1" id="KW-0472">Membrane</keyword>
<dbReference type="Proteomes" id="UP000597762">
    <property type="component" value="Unassembled WGS sequence"/>
</dbReference>
<dbReference type="PANTHER" id="PTHR28651">
    <property type="entry name" value="TRANSMEMBRANE PROTEIN 232"/>
    <property type="match status" value="1"/>
</dbReference>
<evidence type="ECO:0000313" key="2">
    <source>
        <dbReference type="EMBL" id="CAE1257130.1"/>
    </source>
</evidence>
<proteinExistence type="predicted"/>
<dbReference type="InterPro" id="IPR031747">
    <property type="entry name" value="TMEM232"/>
</dbReference>
<evidence type="ECO:0000256" key="1">
    <source>
        <dbReference type="SAM" id="Phobius"/>
    </source>
</evidence>
<protein>
    <submittedName>
        <fullName evidence="2">Uncharacterized protein</fullName>
    </submittedName>
</protein>
<dbReference type="OrthoDB" id="10016194at2759"/>
<organism evidence="2 3">
    <name type="scientific">Acanthosepion pharaonis</name>
    <name type="common">Pharaoh cuttlefish</name>
    <name type="synonym">Sepia pharaonis</name>
    <dbReference type="NCBI Taxonomy" id="158019"/>
    <lineage>
        <taxon>Eukaryota</taxon>
        <taxon>Metazoa</taxon>
        <taxon>Spiralia</taxon>
        <taxon>Lophotrochozoa</taxon>
        <taxon>Mollusca</taxon>
        <taxon>Cephalopoda</taxon>
        <taxon>Coleoidea</taxon>
        <taxon>Decapodiformes</taxon>
        <taxon>Sepiida</taxon>
        <taxon>Sepiina</taxon>
        <taxon>Sepiidae</taxon>
        <taxon>Acanthosepion</taxon>
    </lineage>
</organism>
<dbReference type="EMBL" id="CAHIKZ030001231">
    <property type="protein sequence ID" value="CAE1257130.1"/>
    <property type="molecule type" value="Genomic_DNA"/>
</dbReference>
<dbReference type="PANTHER" id="PTHR28651:SF1">
    <property type="entry name" value="TRANSMEMBRANE PROTEIN 232"/>
    <property type="match status" value="1"/>
</dbReference>
<keyword evidence="1" id="KW-0812">Transmembrane</keyword>
<name>A0A812C6T1_ACAPH</name>